<dbReference type="EMBL" id="JAIHNG010000099">
    <property type="protein sequence ID" value="KAI5960024.1"/>
    <property type="molecule type" value="Genomic_DNA"/>
</dbReference>
<dbReference type="GeneID" id="76150027"/>
<dbReference type="Proteomes" id="UP001204833">
    <property type="component" value="Unassembled WGS sequence"/>
</dbReference>
<accession>A0AAD5FZ98</accession>
<gene>
    <name evidence="1" type="ORF">KGF57_001968</name>
</gene>
<evidence type="ECO:0000313" key="1">
    <source>
        <dbReference type="EMBL" id="KAI5960024.1"/>
    </source>
</evidence>
<proteinExistence type="predicted"/>
<evidence type="ECO:0000313" key="2">
    <source>
        <dbReference type="Proteomes" id="UP001204833"/>
    </source>
</evidence>
<dbReference type="AlphaFoldDB" id="A0AAD5FZ98"/>
<comment type="caution">
    <text evidence="1">The sequence shown here is derived from an EMBL/GenBank/DDBJ whole genome shotgun (WGS) entry which is preliminary data.</text>
</comment>
<keyword evidence="2" id="KW-1185">Reference proteome</keyword>
<sequence length="321" mass="35403">MPASTKSNFCIQAQWQSTECLEGTKNITAFSTMDCPYFITKSKKEVATSGGACSTGGIDKTGKWKMLLMMVSLISNFVAGVATSNFEKKDVACIGARDVVDPQQHKAPDGQVWHTFEKTDHALDYIESLYLNGTLLTGVNIYCNDDQIALEDIEVTPDDNVDVTKRWSCSSAPLGTKFTQRRVVGNDTWWTPWVKGDCAYNKDDKEVKKTITWKNSVTANISHGFDYKLAQKYAASVGIKIAKSVKRKGSQVENIGANDVLSIWSQVPVYHCEQQTQKCVRKSYAKHGCKCGHWSDKITGDLPIKTDIVNLGLSSGADAQC</sequence>
<dbReference type="RefSeq" id="XP_051609527.1">
    <property type="nucleotide sequence ID" value="XM_051751230.1"/>
</dbReference>
<organism evidence="1 2">
    <name type="scientific">Candida theae</name>
    <dbReference type="NCBI Taxonomy" id="1198502"/>
    <lineage>
        <taxon>Eukaryota</taxon>
        <taxon>Fungi</taxon>
        <taxon>Dikarya</taxon>
        <taxon>Ascomycota</taxon>
        <taxon>Saccharomycotina</taxon>
        <taxon>Pichiomycetes</taxon>
        <taxon>Debaryomycetaceae</taxon>
        <taxon>Candida/Lodderomyces clade</taxon>
        <taxon>Candida</taxon>
    </lineage>
</organism>
<protein>
    <submittedName>
        <fullName evidence="1">Uncharacterized protein</fullName>
    </submittedName>
</protein>
<reference evidence="1 2" key="1">
    <citation type="journal article" date="2022" name="DNA Res.">
        <title>Genome analysis of five recently described species of the CUG-Ser clade uncovers Candida theae as a new hybrid lineage with pathogenic potential in the Candida parapsilosis species complex.</title>
        <authorList>
            <person name="Mixao V."/>
            <person name="Del Olmo V."/>
            <person name="Hegedusova E."/>
            <person name="Saus E."/>
            <person name="Pryszcz L."/>
            <person name="Cillingova A."/>
            <person name="Nosek J."/>
            <person name="Gabaldon T."/>
        </authorList>
    </citation>
    <scope>NUCLEOTIDE SEQUENCE [LARGE SCALE GENOMIC DNA]</scope>
    <source>
        <strain evidence="1 2">CBS 12239</strain>
    </source>
</reference>
<name>A0AAD5FZ98_9ASCO</name>